<evidence type="ECO:0000313" key="1">
    <source>
        <dbReference type="EMBL" id="APR63749.1"/>
    </source>
</evidence>
<sequence length="66" mass="7443">MGGKKLDLVPSDDPPRAQGGLCLHFLKSTRSPLHESIPFSGPLYEARIIFSIDFHERHKNYHSLPS</sequence>
<proteinExistence type="evidence at transcript level"/>
<name>A0A1L6K4K2_POPTO</name>
<organism evidence="1">
    <name type="scientific">Populus tomentosa</name>
    <name type="common">Chinese white poplar</name>
    <dbReference type="NCBI Taxonomy" id="118781"/>
    <lineage>
        <taxon>Eukaryota</taxon>
        <taxon>Viridiplantae</taxon>
        <taxon>Streptophyta</taxon>
        <taxon>Embryophyta</taxon>
        <taxon>Tracheophyta</taxon>
        <taxon>Spermatophyta</taxon>
        <taxon>Magnoliopsida</taxon>
        <taxon>eudicotyledons</taxon>
        <taxon>Gunneridae</taxon>
        <taxon>Pentapetalae</taxon>
        <taxon>rosids</taxon>
        <taxon>fabids</taxon>
        <taxon>Malpighiales</taxon>
        <taxon>Salicaceae</taxon>
        <taxon>Saliceae</taxon>
        <taxon>Populus</taxon>
    </lineage>
</organism>
<dbReference type="EMBL" id="KU573284">
    <property type="protein sequence ID" value="APR63749.1"/>
    <property type="molecule type" value="mRNA"/>
</dbReference>
<dbReference type="AlphaFoldDB" id="A0A1L6K4K2"/>
<protein>
    <submittedName>
        <fullName evidence="1">Uncharacterized protein</fullName>
    </submittedName>
</protein>
<reference evidence="1" key="1">
    <citation type="submission" date="2016-01" db="EMBL/GenBank/DDBJ databases">
        <title>Dissection of insertion-deletion (InDel) variations within complex gene networks underlying wood formation in Populus.</title>
        <authorList>
            <person name="Zhang D."/>
            <person name="Gong C."/>
            <person name="Du Q."/>
            <person name="Xie J."/>
            <person name="Yang X."/>
            <person name="Quan M."/>
            <person name="Li B."/>
        </authorList>
    </citation>
    <scope>NUCLEOTIDE SEQUENCE</scope>
</reference>
<accession>A0A1L6K4K2</accession>